<comment type="caution">
    <text evidence="1">The sequence shown here is derived from an EMBL/GenBank/DDBJ whole genome shotgun (WGS) entry which is preliminary data.</text>
</comment>
<protein>
    <submittedName>
        <fullName evidence="1">Uncharacterized protein</fullName>
    </submittedName>
</protein>
<evidence type="ECO:0000313" key="2">
    <source>
        <dbReference type="Proteomes" id="UP000477849"/>
    </source>
</evidence>
<keyword evidence="2" id="KW-1185">Reference proteome</keyword>
<dbReference type="EMBL" id="JAAKZH010000003">
    <property type="protein sequence ID" value="NGO63958.1"/>
    <property type="molecule type" value="Genomic_DNA"/>
</dbReference>
<reference evidence="1 2" key="1">
    <citation type="submission" date="2020-02" db="EMBL/GenBank/DDBJ databases">
        <title>Genome sequence of the type strain CCBAU10050 of Rhizobium daejeonense.</title>
        <authorList>
            <person name="Gao J."/>
            <person name="Sun J."/>
        </authorList>
    </citation>
    <scope>NUCLEOTIDE SEQUENCE [LARGE SCALE GENOMIC DNA]</scope>
    <source>
        <strain evidence="1 2">CCBAU10050</strain>
    </source>
</reference>
<gene>
    <name evidence="1" type="ORF">G6N76_09755</name>
</gene>
<dbReference type="AlphaFoldDB" id="A0A6M1S6E9"/>
<evidence type="ECO:0000313" key="1">
    <source>
        <dbReference type="EMBL" id="NGO63958.1"/>
    </source>
</evidence>
<organism evidence="1 2">
    <name type="scientific">Rhizobium daejeonense</name>
    <dbReference type="NCBI Taxonomy" id="240521"/>
    <lineage>
        <taxon>Bacteria</taxon>
        <taxon>Pseudomonadati</taxon>
        <taxon>Pseudomonadota</taxon>
        <taxon>Alphaproteobacteria</taxon>
        <taxon>Hyphomicrobiales</taxon>
        <taxon>Rhizobiaceae</taxon>
        <taxon>Rhizobium/Agrobacterium group</taxon>
        <taxon>Rhizobium</taxon>
    </lineage>
</organism>
<accession>A0A6M1S6E9</accession>
<proteinExistence type="predicted"/>
<dbReference type="RefSeq" id="WP_163898893.1">
    <property type="nucleotide sequence ID" value="NZ_CP048427.1"/>
</dbReference>
<dbReference type="Proteomes" id="UP000477849">
    <property type="component" value="Unassembled WGS sequence"/>
</dbReference>
<name>A0A6M1S6E9_9HYPH</name>
<sequence length="62" mass="6885">MTRWSTYYAAGCAMGFSPRDVDDMTLWEFACCADGFRQAHQTEETPPPMDDGSLAELGIEGF</sequence>